<gene>
    <name evidence="2" type="ORF">ACFOSX_13735</name>
</gene>
<organism evidence="2 3">
    <name type="scientific">Winogradskyella maritima</name>
    <dbReference type="NCBI Taxonomy" id="1517766"/>
    <lineage>
        <taxon>Bacteria</taxon>
        <taxon>Pseudomonadati</taxon>
        <taxon>Bacteroidota</taxon>
        <taxon>Flavobacteriia</taxon>
        <taxon>Flavobacteriales</taxon>
        <taxon>Flavobacteriaceae</taxon>
        <taxon>Winogradskyella</taxon>
    </lineage>
</organism>
<dbReference type="PANTHER" id="PTHR31212:SF4">
    <property type="entry name" value="ALPHA-KETOGLUTARATE-DEPENDENT DIOXYGENASE ALKB HOMOLOG 3"/>
    <property type="match status" value="1"/>
</dbReference>
<dbReference type="Gene3D" id="2.60.120.590">
    <property type="entry name" value="Alpha-ketoglutarate-dependent dioxygenase AlkB-like"/>
    <property type="match status" value="1"/>
</dbReference>
<evidence type="ECO:0000313" key="2">
    <source>
        <dbReference type="EMBL" id="MFC3878296.1"/>
    </source>
</evidence>
<dbReference type="InterPro" id="IPR037151">
    <property type="entry name" value="AlkB-like_sf"/>
</dbReference>
<dbReference type="PROSITE" id="PS51471">
    <property type="entry name" value="FE2OG_OXY"/>
    <property type="match status" value="1"/>
</dbReference>
<reference evidence="3" key="1">
    <citation type="journal article" date="2019" name="Int. J. Syst. Evol. Microbiol.">
        <title>The Global Catalogue of Microorganisms (GCM) 10K type strain sequencing project: providing services to taxonomists for standard genome sequencing and annotation.</title>
        <authorList>
            <consortium name="The Broad Institute Genomics Platform"/>
            <consortium name="The Broad Institute Genome Sequencing Center for Infectious Disease"/>
            <person name="Wu L."/>
            <person name="Ma J."/>
        </authorList>
    </citation>
    <scope>NUCLEOTIDE SEQUENCE [LARGE SCALE GENOMIC DNA]</scope>
    <source>
        <strain evidence="3">CECT 8979</strain>
    </source>
</reference>
<evidence type="ECO:0000259" key="1">
    <source>
        <dbReference type="PROSITE" id="PS51471"/>
    </source>
</evidence>
<accession>A0ABV8AN32</accession>
<dbReference type="Pfam" id="PF13532">
    <property type="entry name" value="2OG-FeII_Oxy_2"/>
    <property type="match status" value="1"/>
</dbReference>
<keyword evidence="2" id="KW-0223">Dioxygenase</keyword>
<dbReference type="SUPFAM" id="SSF51197">
    <property type="entry name" value="Clavaminate synthase-like"/>
    <property type="match status" value="1"/>
</dbReference>
<keyword evidence="3" id="KW-1185">Reference proteome</keyword>
<proteinExistence type="predicted"/>
<dbReference type="Proteomes" id="UP001595812">
    <property type="component" value="Unassembled WGS sequence"/>
</dbReference>
<dbReference type="InterPro" id="IPR027450">
    <property type="entry name" value="AlkB-like"/>
</dbReference>
<dbReference type="PANTHER" id="PTHR31212">
    <property type="entry name" value="ALPHA-KETOGLUTARATE-DEPENDENT DIOXYGENASE ALKB HOMOLOG 3"/>
    <property type="match status" value="1"/>
</dbReference>
<dbReference type="EMBL" id="JBHSAT010000023">
    <property type="protein sequence ID" value="MFC3878296.1"/>
    <property type="molecule type" value="Genomic_DNA"/>
</dbReference>
<sequence>MQLFPDTNEHLILPNAELIYVPDFFSLKASDAYFNSLQNDTPWQHDDIKVFGKTYKQPRLTALYGEDDRPYSYSNITMQPHSFSSDLKIIKDKVEAFSDATFNSVLLNWYRDGQDSNGWHADNEASLGQNPIIASVTFGSERPFHFAHRTLKDQRHRLILKHGSLLIMKGEMQHYWLHQIAKTKKDIGGRINLTFRKLI</sequence>
<dbReference type="InterPro" id="IPR032854">
    <property type="entry name" value="ALKBH3"/>
</dbReference>
<dbReference type="RefSeq" id="WP_386102383.1">
    <property type="nucleotide sequence ID" value="NZ_JBHSAT010000023.1"/>
</dbReference>
<evidence type="ECO:0000313" key="3">
    <source>
        <dbReference type="Proteomes" id="UP001595812"/>
    </source>
</evidence>
<dbReference type="InterPro" id="IPR005123">
    <property type="entry name" value="Oxoglu/Fe-dep_dioxygenase_dom"/>
</dbReference>
<keyword evidence="2" id="KW-0560">Oxidoreductase</keyword>
<dbReference type="GO" id="GO:0051213">
    <property type="term" value="F:dioxygenase activity"/>
    <property type="evidence" value="ECO:0007669"/>
    <property type="project" value="UniProtKB-KW"/>
</dbReference>
<feature type="domain" description="Fe2OG dioxygenase" evidence="1">
    <location>
        <begin position="101"/>
        <end position="199"/>
    </location>
</feature>
<name>A0ABV8AN32_9FLAO</name>
<comment type="caution">
    <text evidence="2">The sequence shown here is derived from an EMBL/GenBank/DDBJ whole genome shotgun (WGS) entry which is preliminary data.</text>
</comment>
<protein>
    <submittedName>
        <fullName evidence="2">Alpha-ketoglutarate-dependent dioxygenase AlkB family protein</fullName>
    </submittedName>
</protein>